<name>A0A0N5AH41_9BILA</name>
<dbReference type="Pfam" id="PF22675">
    <property type="entry name" value="KH-I_KHDC4-BBP"/>
    <property type="match status" value="1"/>
</dbReference>
<dbReference type="STRING" id="451379.A0A0N5AH41"/>
<keyword evidence="5" id="KW-1185">Reference proteome</keyword>
<keyword evidence="1" id="KW-0217">Developmental protein</keyword>
<proteinExistence type="predicted"/>
<organism evidence="5 6">
    <name type="scientific">Syphacia muris</name>
    <dbReference type="NCBI Taxonomy" id="451379"/>
    <lineage>
        <taxon>Eukaryota</taxon>
        <taxon>Metazoa</taxon>
        <taxon>Ecdysozoa</taxon>
        <taxon>Nematoda</taxon>
        <taxon>Chromadorea</taxon>
        <taxon>Rhabditida</taxon>
        <taxon>Spirurina</taxon>
        <taxon>Oxyuridomorpha</taxon>
        <taxon>Oxyuroidea</taxon>
        <taxon>Oxyuridae</taxon>
        <taxon>Syphacia</taxon>
    </lineage>
</organism>
<dbReference type="Pfam" id="PF16544">
    <property type="entry name" value="STAR_dimer"/>
    <property type="match status" value="1"/>
</dbReference>
<dbReference type="InterPro" id="IPR045071">
    <property type="entry name" value="BBP-like"/>
</dbReference>
<dbReference type="GO" id="GO:0048024">
    <property type="term" value="P:regulation of mRNA splicing, via spliceosome"/>
    <property type="evidence" value="ECO:0007669"/>
    <property type="project" value="TreeGrafter"/>
</dbReference>
<dbReference type="GO" id="GO:0005634">
    <property type="term" value="C:nucleus"/>
    <property type="evidence" value="ECO:0007669"/>
    <property type="project" value="TreeGrafter"/>
</dbReference>
<dbReference type="WBParaSite" id="SMUV_0000367601-mRNA-1">
    <property type="protein sequence ID" value="SMUV_0000367601-mRNA-1"/>
    <property type="gene ID" value="SMUV_0000367601"/>
</dbReference>
<sequence length="299" mass="34183">MNKYEVKDFISTTVNDVELSVEYLAELLKEKKQLDLFPQAFRIIGRILNNEIKRVRMALFKCHFSFQHLNLPERYGQNIMVQKKIYVPRKEHPNFNFVGRILGPRGMTAKQLEEETGCKIMIRGRGSMRDSKKEEINRGKPNWEHLDDDLHVLVQCEDTPNRVYIKLEAATSEIKKLLVPTPEGSDELKRNQLMELAIINGTYRPTNKYGNFVLWFSARLFAPVTPLKLISPGTLKNQFLVSPLKSPTVPSSTQLTSPRDLVAFSSCFQSTSPGLNPHDSSIELPLNQFLADPGSNFFD</sequence>
<keyword evidence="2 3" id="KW-0694">RNA-binding</keyword>
<dbReference type="FunFam" id="3.30.1370.10:FF:000028">
    <property type="entry name" value="protein quaking isoform X2"/>
    <property type="match status" value="1"/>
</dbReference>
<reference evidence="6" key="1">
    <citation type="submission" date="2017-02" db="UniProtKB">
        <authorList>
            <consortium name="WormBaseParasite"/>
        </authorList>
    </citation>
    <scope>IDENTIFICATION</scope>
</reference>
<dbReference type="PANTHER" id="PTHR11208">
    <property type="entry name" value="RNA-BINDING PROTEIN RELATED"/>
    <property type="match status" value="1"/>
</dbReference>
<evidence type="ECO:0000313" key="5">
    <source>
        <dbReference type="Proteomes" id="UP000046393"/>
    </source>
</evidence>
<evidence type="ECO:0000259" key="4">
    <source>
        <dbReference type="SMART" id="SM00322"/>
    </source>
</evidence>
<dbReference type="PROSITE" id="PS50084">
    <property type="entry name" value="KH_TYPE_1"/>
    <property type="match status" value="1"/>
</dbReference>
<dbReference type="AlphaFoldDB" id="A0A0N5AH41"/>
<feature type="domain" description="K Homology" evidence="4">
    <location>
        <begin position="79"/>
        <end position="175"/>
    </location>
</feature>
<dbReference type="GO" id="GO:0003729">
    <property type="term" value="F:mRNA binding"/>
    <property type="evidence" value="ECO:0007669"/>
    <property type="project" value="TreeGrafter"/>
</dbReference>
<dbReference type="InterPro" id="IPR032377">
    <property type="entry name" value="STAR_dimer"/>
</dbReference>
<dbReference type="Proteomes" id="UP000046393">
    <property type="component" value="Unplaced"/>
</dbReference>
<dbReference type="CDD" id="cd22383">
    <property type="entry name" value="KH-I_Hqk_like"/>
    <property type="match status" value="1"/>
</dbReference>
<dbReference type="SMART" id="SM00322">
    <property type="entry name" value="KH"/>
    <property type="match status" value="1"/>
</dbReference>
<accession>A0A0N5AH41</accession>
<dbReference type="InterPro" id="IPR036612">
    <property type="entry name" value="KH_dom_type_1_sf"/>
</dbReference>
<evidence type="ECO:0000256" key="2">
    <source>
        <dbReference type="ARBA" id="ARBA00022884"/>
    </source>
</evidence>
<evidence type="ECO:0000256" key="1">
    <source>
        <dbReference type="ARBA" id="ARBA00022473"/>
    </source>
</evidence>
<dbReference type="Gene3D" id="1.20.5.4010">
    <property type="match status" value="1"/>
</dbReference>
<evidence type="ECO:0000313" key="6">
    <source>
        <dbReference type="WBParaSite" id="SMUV_0000367601-mRNA-1"/>
    </source>
</evidence>
<dbReference type="SUPFAM" id="SSF54791">
    <property type="entry name" value="Eukaryotic type KH-domain (KH-domain type I)"/>
    <property type="match status" value="1"/>
</dbReference>
<dbReference type="PANTHER" id="PTHR11208:SF125">
    <property type="entry name" value="KH DOMAIN-CONTAINING RNA-BINDING PROTEIN QKI"/>
    <property type="match status" value="1"/>
</dbReference>
<dbReference type="InterPro" id="IPR055256">
    <property type="entry name" value="KH_1_KHDC4/BBP-like"/>
</dbReference>
<dbReference type="Gene3D" id="3.30.1370.10">
    <property type="entry name" value="K Homology domain, type 1"/>
    <property type="match status" value="1"/>
</dbReference>
<dbReference type="InterPro" id="IPR004087">
    <property type="entry name" value="KH_dom"/>
</dbReference>
<evidence type="ECO:0000256" key="3">
    <source>
        <dbReference type="PROSITE-ProRule" id="PRU00117"/>
    </source>
</evidence>
<protein>
    <submittedName>
        <fullName evidence="6">KH domain-containing protein</fullName>
    </submittedName>
</protein>